<accession>A0A2A5J5L6</accession>
<sequence length="365" mass="39391">MIVSLPGVYRPQDDTSLLIEALKCQRVTGSTRVLDLCAGTGALSIAAAKAGAGRVLAVDISRRSIVNVRLNRLLNKVSVEARRGDLTEVLTGEMFDLVVSNPPYVPSEIDELPASGLERAWNGGTGGRVLLDRIIASASDFLAPGGSLLLLQSAMCDIGKTGAMLKERGMTAEVVAGRSIPFGPVLRSRRAMLERRGLIEHGQEIEELVVVRASKPLPMVRGKRSDGLGSRTGMTGGNPRKKEEAVSNPRSLALEETERAASQGDDGDVTEHLRRMLTGVGFRITHTVTTRTATDIESVLTLAPKGCVLIRTDSYTGVTEVMLQIEHVGREVAAYLRNQLPKNILREAKISVESNRLQNRAAQIR</sequence>
<dbReference type="Pfam" id="PF05175">
    <property type="entry name" value="MTS"/>
    <property type="match status" value="1"/>
</dbReference>
<proteinExistence type="inferred from homology"/>
<dbReference type="EMBL" id="NOVD01000033">
    <property type="protein sequence ID" value="PCK24271.1"/>
    <property type="molecule type" value="Genomic_DNA"/>
</dbReference>
<dbReference type="GO" id="GO:0008276">
    <property type="term" value="F:protein methyltransferase activity"/>
    <property type="evidence" value="ECO:0007669"/>
    <property type="project" value="TreeGrafter"/>
</dbReference>
<feature type="region of interest" description="Disordered" evidence="5">
    <location>
        <begin position="220"/>
        <end position="267"/>
    </location>
</feature>
<gene>
    <name evidence="7" type="ORF">CHR55_26675</name>
</gene>
<dbReference type="PANTHER" id="PTHR45875">
    <property type="entry name" value="METHYLTRANSFERASE N6AMT1"/>
    <property type="match status" value="1"/>
</dbReference>
<protein>
    <recommendedName>
        <fullName evidence="6">Methyltransferase small domain-containing protein</fullName>
    </recommendedName>
</protein>
<evidence type="ECO:0000313" key="8">
    <source>
        <dbReference type="Proteomes" id="UP000230886"/>
    </source>
</evidence>
<dbReference type="GO" id="GO:0035657">
    <property type="term" value="C:eRF1 methyltransferase complex"/>
    <property type="evidence" value="ECO:0007669"/>
    <property type="project" value="TreeGrafter"/>
</dbReference>
<evidence type="ECO:0000256" key="5">
    <source>
        <dbReference type="SAM" id="MobiDB-lite"/>
    </source>
</evidence>
<dbReference type="Gene3D" id="3.40.50.150">
    <property type="entry name" value="Vaccinia Virus protein VP39"/>
    <property type="match status" value="1"/>
</dbReference>
<evidence type="ECO:0000259" key="6">
    <source>
        <dbReference type="Pfam" id="PF05175"/>
    </source>
</evidence>
<feature type="domain" description="Methyltransferase small" evidence="6">
    <location>
        <begin position="3"/>
        <end position="105"/>
    </location>
</feature>
<dbReference type="InterPro" id="IPR052190">
    <property type="entry name" value="Euk-Arch_PrmC-MTase"/>
</dbReference>
<dbReference type="CDD" id="cd02440">
    <property type="entry name" value="AdoMet_MTases"/>
    <property type="match status" value="1"/>
</dbReference>
<dbReference type="GO" id="GO:0032259">
    <property type="term" value="P:methylation"/>
    <property type="evidence" value="ECO:0007669"/>
    <property type="project" value="UniProtKB-KW"/>
</dbReference>
<dbReference type="RefSeq" id="WP_024488103.1">
    <property type="nucleotide sequence ID" value="NZ_NOVD01000033.1"/>
</dbReference>
<dbReference type="PROSITE" id="PS00092">
    <property type="entry name" value="N6_MTASE"/>
    <property type="match status" value="1"/>
</dbReference>
<keyword evidence="2" id="KW-0489">Methyltransferase</keyword>
<dbReference type="GO" id="GO:0003676">
    <property type="term" value="F:nucleic acid binding"/>
    <property type="evidence" value="ECO:0007669"/>
    <property type="project" value="InterPro"/>
</dbReference>
<dbReference type="PANTHER" id="PTHR45875:SF1">
    <property type="entry name" value="METHYLTRANSFERASE N6AMT1"/>
    <property type="match status" value="1"/>
</dbReference>
<dbReference type="Proteomes" id="UP000230886">
    <property type="component" value="Unassembled WGS sequence"/>
</dbReference>
<evidence type="ECO:0000313" key="7">
    <source>
        <dbReference type="EMBL" id="PCK24271.1"/>
    </source>
</evidence>
<evidence type="ECO:0000256" key="1">
    <source>
        <dbReference type="ARBA" id="ARBA00006149"/>
    </source>
</evidence>
<evidence type="ECO:0000256" key="3">
    <source>
        <dbReference type="ARBA" id="ARBA00022679"/>
    </source>
</evidence>
<comment type="similarity">
    <text evidence="1">Belongs to the eukaryotic/archaeal PrmC-related family.</text>
</comment>
<evidence type="ECO:0000256" key="4">
    <source>
        <dbReference type="ARBA" id="ARBA00022691"/>
    </source>
</evidence>
<name>A0A2A5J5L6_RHOSG</name>
<keyword evidence="4" id="KW-0949">S-adenosyl-L-methionine</keyword>
<dbReference type="InterPro" id="IPR007848">
    <property type="entry name" value="Small_mtfrase_dom"/>
</dbReference>
<dbReference type="InterPro" id="IPR004557">
    <property type="entry name" value="PrmC-related"/>
</dbReference>
<dbReference type="InterPro" id="IPR029063">
    <property type="entry name" value="SAM-dependent_MTases_sf"/>
</dbReference>
<dbReference type="AlphaFoldDB" id="A0A2A5J5L6"/>
<dbReference type="InterPro" id="IPR002052">
    <property type="entry name" value="DNA_methylase_N6_adenine_CS"/>
</dbReference>
<comment type="caution">
    <text evidence="7">The sequence shown here is derived from an EMBL/GenBank/DDBJ whole genome shotgun (WGS) entry which is preliminary data.</text>
</comment>
<dbReference type="GO" id="GO:0008170">
    <property type="term" value="F:N-methyltransferase activity"/>
    <property type="evidence" value="ECO:0007669"/>
    <property type="project" value="UniProtKB-ARBA"/>
</dbReference>
<evidence type="ECO:0000256" key="2">
    <source>
        <dbReference type="ARBA" id="ARBA00022603"/>
    </source>
</evidence>
<dbReference type="GO" id="GO:0008757">
    <property type="term" value="F:S-adenosylmethionine-dependent methyltransferase activity"/>
    <property type="evidence" value="ECO:0007669"/>
    <property type="project" value="TreeGrafter"/>
</dbReference>
<dbReference type="SUPFAM" id="SSF53335">
    <property type="entry name" value="S-adenosyl-L-methionine-dependent methyltransferases"/>
    <property type="match status" value="1"/>
</dbReference>
<reference evidence="7 8" key="1">
    <citation type="submission" date="2017-07" db="EMBL/GenBank/DDBJ databases">
        <title>Draft sequence of Rhodococcus enclensis 23b-28.</title>
        <authorList>
            <person name="Besaury L."/>
            <person name="Sancelme M."/>
            <person name="Amato P."/>
            <person name="Lallement A."/>
            <person name="Delort A.-M."/>
        </authorList>
    </citation>
    <scope>NUCLEOTIDE SEQUENCE [LARGE SCALE GENOMIC DNA]</scope>
    <source>
        <strain evidence="7 8">23b-28</strain>
    </source>
</reference>
<dbReference type="NCBIfam" id="TIGR00537">
    <property type="entry name" value="hemK_rel_arch"/>
    <property type="match status" value="1"/>
</dbReference>
<organism evidence="7 8">
    <name type="scientific">Rhodococcus qingshengii</name>
    <dbReference type="NCBI Taxonomy" id="334542"/>
    <lineage>
        <taxon>Bacteria</taxon>
        <taxon>Bacillati</taxon>
        <taxon>Actinomycetota</taxon>
        <taxon>Actinomycetes</taxon>
        <taxon>Mycobacteriales</taxon>
        <taxon>Nocardiaceae</taxon>
        <taxon>Rhodococcus</taxon>
        <taxon>Rhodococcus erythropolis group</taxon>
    </lineage>
</organism>
<keyword evidence="3" id="KW-0808">Transferase</keyword>